<accession>A0A8S8XCB9</accession>
<dbReference type="NCBIfam" id="NF006053">
    <property type="entry name" value="PRK08201.1"/>
    <property type="match status" value="1"/>
</dbReference>
<keyword evidence="1" id="KW-0645">Protease</keyword>
<evidence type="ECO:0000313" key="5">
    <source>
        <dbReference type="EMBL" id="GIL39309.1"/>
    </source>
</evidence>
<evidence type="ECO:0000256" key="1">
    <source>
        <dbReference type="ARBA" id="ARBA00022670"/>
    </source>
</evidence>
<proteinExistence type="predicted"/>
<dbReference type="InterPro" id="IPR011650">
    <property type="entry name" value="Peptidase_M20_dimer"/>
</dbReference>
<keyword evidence="6" id="KW-1185">Reference proteome</keyword>
<dbReference type="NCBIfam" id="NF006579">
    <property type="entry name" value="PRK09104.1"/>
    <property type="match status" value="1"/>
</dbReference>
<dbReference type="PANTHER" id="PTHR43270">
    <property type="entry name" value="BETA-ALA-HIS DIPEPTIDASE"/>
    <property type="match status" value="1"/>
</dbReference>
<dbReference type="InterPro" id="IPR002933">
    <property type="entry name" value="Peptidase_M20"/>
</dbReference>
<evidence type="ECO:0000256" key="2">
    <source>
        <dbReference type="ARBA" id="ARBA00022723"/>
    </source>
</evidence>
<name>A0A8S8XCB9_9PROT</name>
<dbReference type="Gene3D" id="3.40.630.10">
    <property type="entry name" value="Zn peptidases"/>
    <property type="match status" value="1"/>
</dbReference>
<keyword evidence="2" id="KW-0479">Metal-binding</keyword>
<comment type="caution">
    <text evidence="5">The sequence shown here is derived from an EMBL/GenBank/DDBJ whole genome shotgun (WGS) entry which is preliminary data.</text>
</comment>
<organism evidence="5 6">
    <name type="scientific">Roseiterribacter gracilis</name>
    <dbReference type="NCBI Taxonomy" id="2812848"/>
    <lineage>
        <taxon>Bacteria</taxon>
        <taxon>Pseudomonadati</taxon>
        <taxon>Pseudomonadota</taxon>
        <taxon>Alphaproteobacteria</taxon>
        <taxon>Rhodospirillales</taxon>
        <taxon>Roseiterribacteraceae</taxon>
        <taxon>Roseiterribacter</taxon>
    </lineage>
</organism>
<evidence type="ECO:0000256" key="3">
    <source>
        <dbReference type="ARBA" id="ARBA00022801"/>
    </source>
</evidence>
<keyword evidence="3" id="KW-0378">Hydrolase</keyword>
<dbReference type="Proteomes" id="UP000681075">
    <property type="component" value="Unassembled WGS sequence"/>
</dbReference>
<gene>
    <name evidence="5" type="primary">dapE_1</name>
    <name evidence="5" type="ORF">TMPK1_15460</name>
</gene>
<protein>
    <recommendedName>
        <fullName evidence="4">Peptidase M20 dimerisation domain-containing protein</fullName>
    </recommendedName>
</protein>
<dbReference type="SUPFAM" id="SSF53187">
    <property type="entry name" value="Zn-dependent exopeptidases"/>
    <property type="match status" value="1"/>
</dbReference>
<dbReference type="AlphaFoldDB" id="A0A8S8XCB9"/>
<dbReference type="InterPro" id="IPR051458">
    <property type="entry name" value="Cyt/Met_Dipeptidase"/>
</dbReference>
<sequence>MTDLLTPVLRQLESNDGDALARYIDFLRIPSVSTDPAFAGDIKHAAEWLQTELSALGFAVEIRPTPNHPVVIAKDHAAGPSTPHLLYYAHYDVQPADPLELWDSPPFEPVIVEAENGPRVVARGAVDDKGQLRTVVEAMRAWKQVHGKLPVRVTLLFEGEEEIGSKNLRPFLKTYKDELQADVAVITDTNSWNVKTPAITTSLRGLLYTELKVRAANRDLHSGLYGGSAANPIHVLSELLGKLHDEHGAVGIPGFYDSIEPVDEATRAAWEKLNFDEGAYLRDIGLEHSAGERNRPALERLWARPTCDVNGIWSGYTGIGAKTVIPSEAHAKISFRLVPGQEPDKIADLFRAFLEKELPDYVQWELDIHSSARGFRLNTTSSYLQAAKRALSKVFQTDAVLIGGAGSIPVVEWLKVELGLDSVMLGFGLDDDKIHSPNEKFELVCFRNGMKSQAAFLAELVK</sequence>
<dbReference type="Gene3D" id="3.30.70.360">
    <property type="match status" value="1"/>
</dbReference>
<feature type="domain" description="Peptidase M20 dimerisation" evidence="4">
    <location>
        <begin position="204"/>
        <end position="361"/>
    </location>
</feature>
<evidence type="ECO:0000313" key="6">
    <source>
        <dbReference type="Proteomes" id="UP000681075"/>
    </source>
</evidence>
<dbReference type="PANTHER" id="PTHR43270:SF12">
    <property type="entry name" value="SUCCINYL-DIAMINOPIMELATE DESUCCINYLASE"/>
    <property type="match status" value="1"/>
</dbReference>
<dbReference type="GO" id="GO:0008233">
    <property type="term" value="F:peptidase activity"/>
    <property type="evidence" value="ECO:0007669"/>
    <property type="project" value="UniProtKB-KW"/>
</dbReference>
<evidence type="ECO:0000259" key="4">
    <source>
        <dbReference type="Pfam" id="PF07687"/>
    </source>
</evidence>
<dbReference type="GO" id="GO:0046872">
    <property type="term" value="F:metal ion binding"/>
    <property type="evidence" value="ECO:0007669"/>
    <property type="project" value="UniProtKB-KW"/>
</dbReference>
<dbReference type="GO" id="GO:0006508">
    <property type="term" value="P:proteolysis"/>
    <property type="evidence" value="ECO:0007669"/>
    <property type="project" value="UniProtKB-KW"/>
</dbReference>
<dbReference type="Pfam" id="PF01546">
    <property type="entry name" value="Peptidase_M20"/>
    <property type="match status" value="1"/>
</dbReference>
<dbReference type="RefSeq" id="WP_420242418.1">
    <property type="nucleotide sequence ID" value="NZ_BOPV01000001.1"/>
</dbReference>
<dbReference type="Pfam" id="PF07687">
    <property type="entry name" value="M20_dimer"/>
    <property type="match status" value="1"/>
</dbReference>
<dbReference type="NCBIfam" id="NF005914">
    <property type="entry name" value="PRK07907.1"/>
    <property type="match status" value="1"/>
</dbReference>
<reference evidence="5" key="1">
    <citation type="submission" date="2021-02" db="EMBL/GenBank/DDBJ databases">
        <title>Genome sequence of Rhodospirillales sp. strain TMPK1 isolated from soil.</title>
        <authorList>
            <person name="Nakai R."/>
            <person name="Kusada H."/>
            <person name="Tamaki H."/>
        </authorList>
    </citation>
    <scope>NUCLEOTIDE SEQUENCE</scope>
    <source>
        <strain evidence="5">TMPK1</strain>
    </source>
</reference>
<dbReference type="EMBL" id="BOPV01000001">
    <property type="protein sequence ID" value="GIL39309.1"/>
    <property type="molecule type" value="Genomic_DNA"/>
</dbReference>